<accession>A0ABS8YLK9</accession>
<evidence type="ECO:0008006" key="3">
    <source>
        <dbReference type="Google" id="ProtNLM"/>
    </source>
</evidence>
<reference evidence="1 2" key="1">
    <citation type="submission" date="2021-11" db="EMBL/GenBank/DDBJ databases">
        <title>Draft genome sequence of Paenibacillus profundus YoMME, a new Gram-positive bacteria with exoelectrogenic properties.</title>
        <authorList>
            <person name="Hubenova Y."/>
            <person name="Hubenova E."/>
            <person name="Manasiev Y."/>
            <person name="Peykov S."/>
            <person name="Mitov M."/>
        </authorList>
    </citation>
    <scope>NUCLEOTIDE SEQUENCE [LARGE SCALE GENOMIC DNA]</scope>
    <source>
        <strain evidence="1 2">YoMME</strain>
    </source>
</reference>
<dbReference type="EMBL" id="JAJNBZ010000010">
    <property type="protein sequence ID" value="MCE5170439.1"/>
    <property type="molecule type" value="Genomic_DNA"/>
</dbReference>
<protein>
    <recommendedName>
        <fullName evidence="3">PPM-type phosphatase domain-containing protein</fullName>
    </recommendedName>
</protein>
<dbReference type="Proteomes" id="UP001199916">
    <property type="component" value="Unassembled WGS sequence"/>
</dbReference>
<evidence type="ECO:0000313" key="2">
    <source>
        <dbReference type="Proteomes" id="UP001199916"/>
    </source>
</evidence>
<sequence>MKQTEYRYVCSQQAEQPVTTIERTFRCRHAYARAEETARLQENGQDFIALQMQGDTLSFVLCDGVSMSYQGDFAARFLGERLLDWLVSQAVLKEPLFHEYVSALTGPATTEVEQLAVPAGAPRLLREVLEDKKRRGSEAMFVCGRIDGINRSRRFRKGRLWLAWQGDCRLRLWHNESEYRQPFADKCRTSERWSSLYGPVGDRPHVLQMDCQQSGSHRYRLLLYTDGLHELDAYSERVSDKELQRMLDQPQEGVLADDASLIEIQW</sequence>
<name>A0ABS8YLK9_9BACL</name>
<comment type="caution">
    <text evidence="1">The sequence shown here is derived from an EMBL/GenBank/DDBJ whole genome shotgun (WGS) entry which is preliminary data.</text>
</comment>
<dbReference type="Gene3D" id="3.60.40.10">
    <property type="entry name" value="PPM-type phosphatase domain"/>
    <property type="match status" value="1"/>
</dbReference>
<dbReference type="RefSeq" id="WP_233697179.1">
    <property type="nucleotide sequence ID" value="NZ_JAJNBZ010000010.1"/>
</dbReference>
<evidence type="ECO:0000313" key="1">
    <source>
        <dbReference type="EMBL" id="MCE5170439.1"/>
    </source>
</evidence>
<keyword evidence="2" id="KW-1185">Reference proteome</keyword>
<organism evidence="1 2">
    <name type="scientific">Paenibacillus profundus</name>
    <dbReference type="NCBI Taxonomy" id="1173085"/>
    <lineage>
        <taxon>Bacteria</taxon>
        <taxon>Bacillati</taxon>
        <taxon>Bacillota</taxon>
        <taxon>Bacilli</taxon>
        <taxon>Bacillales</taxon>
        <taxon>Paenibacillaceae</taxon>
        <taxon>Paenibacillus</taxon>
    </lineage>
</organism>
<gene>
    <name evidence="1" type="ORF">LQV63_14075</name>
</gene>
<dbReference type="InterPro" id="IPR036457">
    <property type="entry name" value="PPM-type-like_dom_sf"/>
</dbReference>
<dbReference type="SUPFAM" id="SSF81606">
    <property type="entry name" value="PP2C-like"/>
    <property type="match status" value="1"/>
</dbReference>
<proteinExistence type="predicted"/>